<feature type="region of interest" description="Disordered" evidence="1">
    <location>
        <begin position="88"/>
        <end position="109"/>
    </location>
</feature>
<evidence type="ECO:0000313" key="3">
    <source>
        <dbReference type="EMBL" id="KAL3275788.1"/>
    </source>
</evidence>
<dbReference type="Proteomes" id="UP001516400">
    <property type="component" value="Unassembled WGS sequence"/>
</dbReference>
<accession>A0ABD2NAJ2</accession>
<reference evidence="3 4" key="1">
    <citation type="journal article" date="2021" name="BMC Biol.">
        <title>Horizontally acquired antibacterial genes associated with adaptive radiation of ladybird beetles.</title>
        <authorList>
            <person name="Li H.S."/>
            <person name="Tang X.F."/>
            <person name="Huang Y.H."/>
            <person name="Xu Z.Y."/>
            <person name="Chen M.L."/>
            <person name="Du X.Y."/>
            <person name="Qiu B.Y."/>
            <person name="Chen P.T."/>
            <person name="Zhang W."/>
            <person name="Slipinski A."/>
            <person name="Escalona H.E."/>
            <person name="Waterhouse R.M."/>
            <person name="Zwick A."/>
            <person name="Pang H."/>
        </authorList>
    </citation>
    <scope>NUCLEOTIDE SEQUENCE [LARGE SCALE GENOMIC DNA]</scope>
    <source>
        <strain evidence="3">SYSU2018</strain>
    </source>
</reference>
<dbReference type="Pfam" id="PF06286">
    <property type="entry name" value="Coleoptericin"/>
    <property type="match status" value="1"/>
</dbReference>
<keyword evidence="2" id="KW-0732">Signal</keyword>
<keyword evidence="4" id="KW-1185">Reference proteome</keyword>
<organism evidence="3 4">
    <name type="scientific">Cryptolaemus montrouzieri</name>
    <dbReference type="NCBI Taxonomy" id="559131"/>
    <lineage>
        <taxon>Eukaryota</taxon>
        <taxon>Metazoa</taxon>
        <taxon>Ecdysozoa</taxon>
        <taxon>Arthropoda</taxon>
        <taxon>Hexapoda</taxon>
        <taxon>Insecta</taxon>
        <taxon>Pterygota</taxon>
        <taxon>Neoptera</taxon>
        <taxon>Endopterygota</taxon>
        <taxon>Coleoptera</taxon>
        <taxon>Polyphaga</taxon>
        <taxon>Cucujiformia</taxon>
        <taxon>Coccinelloidea</taxon>
        <taxon>Coccinellidae</taxon>
        <taxon>Scymninae</taxon>
        <taxon>Scymnini</taxon>
        <taxon>Cryptolaemus</taxon>
    </lineage>
</organism>
<feature type="chain" id="PRO_5044764576" description="Attacin C-terminal domain-containing protein" evidence="2">
    <location>
        <begin position="23"/>
        <end position="109"/>
    </location>
</feature>
<dbReference type="EMBL" id="JABFTP020000083">
    <property type="protein sequence ID" value="KAL3275788.1"/>
    <property type="molecule type" value="Genomic_DNA"/>
</dbReference>
<feature type="signal peptide" evidence="2">
    <location>
        <begin position="1"/>
        <end position="22"/>
    </location>
</feature>
<dbReference type="InterPro" id="IPR009382">
    <property type="entry name" value="Coleoptericin"/>
</dbReference>
<sequence length="109" mass="11821">MNSKLSIILTIVVMFAYANVQSASVPVQSIALEHSQDIPPKTLPLHRVVRDTDWKVEPTISRDANGNTAGSVRVERKFGDHEVHAGASKVFEGPGRGGPSFHVGGTFNW</sequence>
<proteinExistence type="predicted"/>
<gene>
    <name evidence="3" type="ORF">HHI36_020532</name>
</gene>
<protein>
    <recommendedName>
        <fullName evidence="5">Attacin C-terminal domain-containing protein</fullName>
    </recommendedName>
</protein>
<dbReference type="AlphaFoldDB" id="A0ABD2NAJ2"/>
<evidence type="ECO:0008006" key="5">
    <source>
        <dbReference type="Google" id="ProtNLM"/>
    </source>
</evidence>
<comment type="caution">
    <text evidence="3">The sequence shown here is derived from an EMBL/GenBank/DDBJ whole genome shotgun (WGS) entry which is preliminary data.</text>
</comment>
<name>A0ABD2NAJ2_9CUCU</name>
<evidence type="ECO:0000256" key="2">
    <source>
        <dbReference type="SAM" id="SignalP"/>
    </source>
</evidence>
<evidence type="ECO:0000313" key="4">
    <source>
        <dbReference type="Proteomes" id="UP001516400"/>
    </source>
</evidence>
<evidence type="ECO:0000256" key="1">
    <source>
        <dbReference type="SAM" id="MobiDB-lite"/>
    </source>
</evidence>